<evidence type="ECO:0000313" key="2">
    <source>
        <dbReference type="Proteomes" id="UP000523196"/>
    </source>
</evidence>
<accession>A0A7W3TKA7</accession>
<dbReference type="RefSeq" id="WP_182685479.1">
    <property type="nucleotide sequence ID" value="NZ_JACHTF010000004.1"/>
</dbReference>
<dbReference type="AlphaFoldDB" id="A0A7W3TKA7"/>
<comment type="caution">
    <text evidence="1">The sequence shown here is derived from an EMBL/GenBank/DDBJ whole genome shotgun (WGS) entry which is preliminary data.</text>
</comment>
<gene>
    <name evidence="1" type="ORF">H4F98_04655</name>
</gene>
<organism evidence="1 2">
    <name type="scientific">Marilutibacter spongiae</name>
    <dbReference type="NCBI Taxonomy" id="2025720"/>
    <lineage>
        <taxon>Bacteria</taxon>
        <taxon>Pseudomonadati</taxon>
        <taxon>Pseudomonadota</taxon>
        <taxon>Gammaproteobacteria</taxon>
        <taxon>Lysobacterales</taxon>
        <taxon>Lysobacteraceae</taxon>
        <taxon>Marilutibacter</taxon>
    </lineage>
</organism>
<dbReference type="Proteomes" id="UP000523196">
    <property type="component" value="Unassembled WGS sequence"/>
</dbReference>
<evidence type="ECO:0000313" key="1">
    <source>
        <dbReference type="EMBL" id="MBB1059858.1"/>
    </source>
</evidence>
<dbReference type="EMBL" id="JACHTF010000004">
    <property type="protein sequence ID" value="MBB1059858.1"/>
    <property type="molecule type" value="Genomic_DNA"/>
</dbReference>
<protein>
    <recommendedName>
        <fullName evidence="3">TonB C-terminal domain-containing protein</fullName>
    </recommendedName>
</protein>
<proteinExistence type="predicted"/>
<name>A0A7W3TKA7_9GAMM</name>
<reference evidence="1 2" key="1">
    <citation type="submission" date="2020-08" db="EMBL/GenBank/DDBJ databases">
        <authorList>
            <person name="Xu S."/>
            <person name="Li A."/>
        </authorList>
    </citation>
    <scope>NUCLEOTIDE SEQUENCE [LARGE SCALE GENOMIC DNA]</scope>
    <source>
        <strain evidence="1 2">119BY6-57</strain>
    </source>
</reference>
<keyword evidence="2" id="KW-1185">Reference proteome</keyword>
<sequence length="256" mass="27632">MTGNRAFVAIGLLVAGLSVLPAARAEERQAPTLVVVQAGIEVDAGGRVVGVELDPDARLPDVLRERTEQAVAEWRFKPIVENGEAVGGKTWAHVQICLAASTEGRLNVAVSKGINGPGNVSGQWVPNPPFNLMRTAKSGVEYDFLVRYRVEPDGSAELLEAHLVDPELEDRYGSGWRRDVRRDIARARFKPEIIDGRPVSTVMELPITIVRSPSRAVTRDAIRESQGNAPVCQAAAGKAKNEAVAIDSRFELAPQG</sequence>
<evidence type="ECO:0008006" key="3">
    <source>
        <dbReference type="Google" id="ProtNLM"/>
    </source>
</evidence>